<feature type="region of interest" description="Disordered" evidence="1">
    <location>
        <begin position="98"/>
        <end position="135"/>
    </location>
</feature>
<feature type="compositionally biased region" description="Polar residues" evidence="1">
    <location>
        <begin position="1"/>
        <end position="14"/>
    </location>
</feature>
<feature type="compositionally biased region" description="Polar residues" evidence="1">
    <location>
        <begin position="98"/>
        <end position="131"/>
    </location>
</feature>
<dbReference type="EMBL" id="PHWZ01000191">
    <property type="protein sequence ID" value="TEY59581.1"/>
    <property type="molecule type" value="Genomic_DNA"/>
</dbReference>
<dbReference type="AlphaFoldDB" id="A0A4Y8D221"/>
<protein>
    <submittedName>
        <fullName evidence="2">Uncharacterized protein</fullName>
    </submittedName>
</protein>
<dbReference type="Proteomes" id="UP000297299">
    <property type="component" value="Unassembled WGS sequence"/>
</dbReference>
<accession>A0A4Y8D221</accession>
<sequence>MFSTVLTSPLNTHATDLKEPNWSEEKPPPYNSTSSYLTGPDRFDDLHLDDPKDTNDDIYNKTAQASTGWTNTSEVTISPPSQVYFTDMKSQATITQAPFSESQWSQEQTLPISKPPQVQQTKIEESNSQSDIKAPQSSTWWSARWSTTWAHAFGETITTPNPVHIPSETALDNTFSGTLNHNTSLPGRNPHQGFPQTKKLLATQLMNRLAPNNSSLHTSINFYEALTPELRNPYEQAASSFIELVQNLILQSEGPNRRVDDWMILGILDSKYKIVKEGEKKPYLYGEWEYLWAIHADEIATSENAMLGKESRACNSGRDGGVWRMEYRIPTREDWKWWCGEWKKVPGAMGEWKPREEVWPWQRRYWIGL</sequence>
<gene>
    <name evidence="2" type="ORF">BOTCAL_0191g00050</name>
</gene>
<reference evidence="2 3" key="1">
    <citation type="submission" date="2017-11" db="EMBL/GenBank/DDBJ databases">
        <title>Comparative genomics of Botrytis spp.</title>
        <authorList>
            <person name="Valero-Jimenez C.A."/>
            <person name="Tapia P."/>
            <person name="Veloso J."/>
            <person name="Silva-Moreno E."/>
            <person name="Staats M."/>
            <person name="Valdes J.H."/>
            <person name="Van Kan J.A.L."/>
        </authorList>
    </citation>
    <scope>NUCLEOTIDE SEQUENCE [LARGE SCALE GENOMIC DNA]</scope>
    <source>
        <strain evidence="2 3">MUCL2830</strain>
    </source>
</reference>
<feature type="region of interest" description="Disordered" evidence="1">
    <location>
        <begin position="1"/>
        <end position="58"/>
    </location>
</feature>
<keyword evidence="3" id="KW-1185">Reference proteome</keyword>
<comment type="caution">
    <text evidence="2">The sequence shown here is derived from an EMBL/GenBank/DDBJ whole genome shotgun (WGS) entry which is preliminary data.</text>
</comment>
<evidence type="ECO:0000313" key="3">
    <source>
        <dbReference type="Proteomes" id="UP000297299"/>
    </source>
</evidence>
<dbReference type="OrthoDB" id="3528935at2759"/>
<organism evidence="2 3">
    <name type="scientific">Botryotinia calthae</name>
    <dbReference type="NCBI Taxonomy" id="38488"/>
    <lineage>
        <taxon>Eukaryota</taxon>
        <taxon>Fungi</taxon>
        <taxon>Dikarya</taxon>
        <taxon>Ascomycota</taxon>
        <taxon>Pezizomycotina</taxon>
        <taxon>Leotiomycetes</taxon>
        <taxon>Helotiales</taxon>
        <taxon>Sclerotiniaceae</taxon>
        <taxon>Botryotinia</taxon>
    </lineage>
</organism>
<feature type="compositionally biased region" description="Basic and acidic residues" evidence="1">
    <location>
        <begin position="41"/>
        <end position="58"/>
    </location>
</feature>
<proteinExistence type="predicted"/>
<feature type="compositionally biased region" description="Basic and acidic residues" evidence="1">
    <location>
        <begin position="15"/>
        <end position="27"/>
    </location>
</feature>
<name>A0A4Y8D221_9HELO</name>
<evidence type="ECO:0000313" key="2">
    <source>
        <dbReference type="EMBL" id="TEY59581.1"/>
    </source>
</evidence>
<evidence type="ECO:0000256" key="1">
    <source>
        <dbReference type="SAM" id="MobiDB-lite"/>
    </source>
</evidence>